<dbReference type="EMBL" id="JACOII010000011">
    <property type="protein sequence ID" value="MBI6547472.1"/>
    <property type="molecule type" value="Genomic_DNA"/>
</dbReference>
<feature type="compositionally biased region" description="Basic and acidic residues" evidence="1">
    <location>
        <begin position="48"/>
        <end position="72"/>
    </location>
</feature>
<evidence type="ECO:0000256" key="1">
    <source>
        <dbReference type="SAM" id="MobiDB-lite"/>
    </source>
</evidence>
<evidence type="ECO:0000313" key="3">
    <source>
        <dbReference type="EMBL" id="MBI6547472.1"/>
    </source>
</evidence>
<accession>A0ABS0U0R1</accession>
<comment type="caution">
    <text evidence="3">The sequence shown here is derived from an EMBL/GenBank/DDBJ whole genome shotgun (WGS) entry which is preliminary data.</text>
</comment>
<keyword evidence="4" id="KW-1185">Reference proteome</keyword>
<protein>
    <recommendedName>
        <fullName evidence="2">Protealysin N-terminal propeptide domain-containing protein</fullName>
    </recommendedName>
</protein>
<organism evidence="3 4">
    <name type="scientific">Xenorhabdus lircayensis</name>
    <dbReference type="NCBI Taxonomy" id="2763499"/>
    <lineage>
        <taxon>Bacteria</taxon>
        <taxon>Pseudomonadati</taxon>
        <taxon>Pseudomonadota</taxon>
        <taxon>Gammaproteobacteria</taxon>
        <taxon>Enterobacterales</taxon>
        <taxon>Morganellaceae</taxon>
        <taxon>Xenorhabdus</taxon>
    </lineage>
</organism>
<reference evidence="3 4" key="1">
    <citation type="submission" date="2020-08" db="EMBL/GenBank/DDBJ databases">
        <title>Description of Xenorhabdus lircayensis sp. nov., the symbiotic bacterium associated with the entomopathogenic nematode Steirnernema unicornum.</title>
        <authorList>
            <person name="Castaneda-Alvarez C."/>
            <person name="Prodan S."/>
            <person name="Zamorano A."/>
            <person name="San-Blas E."/>
            <person name="Aballay E."/>
        </authorList>
    </citation>
    <scope>NUCLEOTIDE SEQUENCE [LARGE SCALE GENOMIC DNA]</scope>
    <source>
        <strain evidence="3 4">VLS</strain>
    </source>
</reference>
<feature type="domain" description="Protealysin N-terminal propeptide" evidence="2">
    <location>
        <begin position="9"/>
        <end position="48"/>
    </location>
</feature>
<dbReference type="Proteomes" id="UP000696184">
    <property type="component" value="Unassembled WGS sequence"/>
</dbReference>
<gene>
    <name evidence="3" type="ORF">H8A87_01650</name>
</gene>
<name>A0ABS0U0R1_9GAMM</name>
<feature type="region of interest" description="Disordered" evidence="1">
    <location>
        <begin position="47"/>
        <end position="72"/>
    </location>
</feature>
<dbReference type="Pfam" id="PF16485">
    <property type="entry name" value="PLN_propep"/>
    <property type="match status" value="1"/>
</dbReference>
<sequence length="72" mass="8293">MSDNRASKQNIIPPHLLECIAKNCDESDKKYILKTLDHVNKLMKKSVKKDALDSEDKSMNYDNKKLTEPENS</sequence>
<evidence type="ECO:0000313" key="4">
    <source>
        <dbReference type="Proteomes" id="UP000696184"/>
    </source>
</evidence>
<dbReference type="RefSeq" id="WP_198688277.1">
    <property type="nucleotide sequence ID" value="NZ_CAWPUD010000007.1"/>
</dbReference>
<dbReference type="InterPro" id="IPR032475">
    <property type="entry name" value="Protealysin_N_PP"/>
</dbReference>
<evidence type="ECO:0000259" key="2">
    <source>
        <dbReference type="Pfam" id="PF16485"/>
    </source>
</evidence>
<proteinExistence type="predicted"/>